<feature type="transmembrane region" description="Helical" evidence="1">
    <location>
        <begin position="21"/>
        <end position="39"/>
    </location>
</feature>
<keyword evidence="2" id="KW-0560">Oxidoreductase</keyword>
<dbReference type="Proteomes" id="UP000546324">
    <property type="component" value="Unassembled WGS sequence"/>
</dbReference>
<feature type="transmembrane region" description="Helical" evidence="1">
    <location>
        <begin position="82"/>
        <end position="100"/>
    </location>
</feature>
<sequence>MSVETPLRPPSAVATEHPARYALATGRLFLGWTFLWAFVDKLFGLGKPTEKGWLAGVSPSEGFLSHAEGPFKEVFHAMAGKVWVDALFMFGLGGLGAALLLGICLRLAAIGGTVLLVMLWAASLWPDANPFMDMHWIYAAMLISAALADAGRTFGLGRLWERLPVIRRHPLLR</sequence>
<reference evidence="2 3" key="1">
    <citation type="submission" date="2020-08" db="EMBL/GenBank/DDBJ databases">
        <title>Sequencing the genomes of 1000 actinobacteria strains.</title>
        <authorList>
            <person name="Klenk H.-P."/>
        </authorList>
    </citation>
    <scope>NUCLEOTIDE SEQUENCE [LARGE SCALE GENOMIC DNA]</scope>
    <source>
        <strain evidence="2 3">DSM 43675</strain>
    </source>
</reference>
<evidence type="ECO:0000313" key="3">
    <source>
        <dbReference type="Proteomes" id="UP000546324"/>
    </source>
</evidence>
<dbReference type="GO" id="GO:0043831">
    <property type="term" value="F:thiosulfate dehydrogenase (quinone) activity"/>
    <property type="evidence" value="ECO:0007669"/>
    <property type="project" value="UniProtKB-EC"/>
</dbReference>
<accession>A0A7X0KYI6</accession>
<dbReference type="EMBL" id="JACHMQ010000001">
    <property type="protein sequence ID" value="MBB6395431.1"/>
    <property type="molecule type" value="Genomic_DNA"/>
</dbReference>
<protein>
    <submittedName>
        <fullName evidence="2">Thiosulfate dehydrogenase [quinone] large subunit</fullName>
        <ecNumber evidence="2">1.8.5.2</ecNumber>
    </submittedName>
</protein>
<keyword evidence="1" id="KW-1133">Transmembrane helix</keyword>
<dbReference type="AlphaFoldDB" id="A0A7X0KYI6"/>
<gene>
    <name evidence="2" type="ORF">BKA00_002345</name>
</gene>
<keyword evidence="3" id="KW-1185">Reference proteome</keyword>
<feature type="transmembrane region" description="Helical" evidence="1">
    <location>
        <begin position="137"/>
        <end position="160"/>
    </location>
</feature>
<proteinExistence type="predicted"/>
<organism evidence="2 3">
    <name type="scientific">Actinomadura coerulea</name>
    <dbReference type="NCBI Taxonomy" id="46159"/>
    <lineage>
        <taxon>Bacteria</taxon>
        <taxon>Bacillati</taxon>
        <taxon>Actinomycetota</taxon>
        <taxon>Actinomycetes</taxon>
        <taxon>Streptosporangiales</taxon>
        <taxon>Thermomonosporaceae</taxon>
        <taxon>Actinomadura</taxon>
    </lineage>
</organism>
<evidence type="ECO:0000256" key="1">
    <source>
        <dbReference type="SAM" id="Phobius"/>
    </source>
</evidence>
<keyword evidence="1" id="KW-0472">Membrane</keyword>
<dbReference type="RefSeq" id="WP_420829679.1">
    <property type="nucleotide sequence ID" value="NZ_JACHMQ010000001.1"/>
</dbReference>
<dbReference type="EC" id="1.8.5.2" evidence="2"/>
<comment type="caution">
    <text evidence="2">The sequence shown here is derived from an EMBL/GenBank/DDBJ whole genome shotgun (WGS) entry which is preliminary data.</text>
</comment>
<feature type="transmembrane region" description="Helical" evidence="1">
    <location>
        <begin position="107"/>
        <end position="125"/>
    </location>
</feature>
<keyword evidence="1" id="KW-0812">Transmembrane</keyword>
<name>A0A7X0KYI6_9ACTN</name>
<evidence type="ECO:0000313" key="2">
    <source>
        <dbReference type="EMBL" id="MBB6395431.1"/>
    </source>
</evidence>